<evidence type="ECO:0000256" key="4">
    <source>
        <dbReference type="ARBA" id="ARBA00022741"/>
    </source>
</evidence>
<keyword evidence="10" id="KW-1185">Reference proteome</keyword>
<keyword evidence="3" id="KW-0479">Metal-binding</keyword>
<dbReference type="InterPro" id="IPR013482">
    <property type="entry name" value="Molybde_CF_guanTrfase"/>
</dbReference>
<dbReference type="InterPro" id="IPR025877">
    <property type="entry name" value="MobA-like_NTP_Trfase"/>
</dbReference>
<accession>A0ABS7JT50</accession>
<evidence type="ECO:0000256" key="5">
    <source>
        <dbReference type="ARBA" id="ARBA00022842"/>
    </source>
</evidence>
<keyword evidence="7" id="KW-0501">Molybdenum cofactor biosynthesis</keyword>
<dbReference type="Gene3D" id="3.90.550.10">
    <property type="entry name" value="Spore Coat Polysaccharide Biosynthesis Protein SpsA, Chain A"/>
    <property type="match status" value="1"/>
</dbReference>
<keyword evidence="5" id="KW-0460">Magnesium</keyword>
<evidence type="ECO:0000256" key="3">
    <source>
        <dbReference type="ARBA" id="ARBA00022723"/>
    </source>
</evidence>
<dbReference type="EMBL" id="JAIGNU010000001">
    <property type="protein sequence ID" value="MBX7500840.1"/>
    <property type="molecule type" value="Genomic_DNA"/>
</dbReference>
<keyword evidence="4" id="KW-0547">Nucleotide-binding</keyword>
<dbReference type="GO" id="GO:0016779">
    <property type="term" value="F:nucleotidyltransferase activity"/>
    <property type="evidence" value="ECO:0007669"/>
    <property type="project" value="UniProtKB-KW"/>
</dbReference>
<name>A0ABS7JT50_9SPHN</name>
<dbReference type="Proteomes" id="UP000782554">
    <property type="component" value="Unassembled WGS sequence"/>
</dbReference>
<organism evidence="9 10">
    <name type="scientific">Qipengyuania mesophila</name>
    <dbReference type="NCBI Taxonomy" id="2867246"/>
    <lineage>
        <taxon>Bacteria</taxon>
        <taxon>Pseudomonadati</taxon>
        <taxon>Pseudomonadota</taxon>
        <taxon>Alphaproteobacteria</taxon>
        <taxon>Sphingomonadales</taxon>
        <taxon>Erythrobacteraceae</taxon>
        <taxon>Qipengyuania</taxon>
    </lineage>
</organism>
<evidence type="ECO:0000256" key="2">
    <source>
        <dbReference type="ARBA" id="ARBA00022679"/>
    </source>
</evidence>
<feature type="domain" description="MobA-like NTP transferase" evidence="8">
    <location>
        <begin position="1"/>
        <end position="141"/>
    </location>
</feature>
<sequence length="179" mass="19360">MGGDKPWRALGGKALVERVADWALAQSDCVALALRDRHQAPALELPVVLDRHSGIGPITALASAFDFAETKACDYVLMVGCDQPFLPTDLLSHLGSEIGNAAAAVPVSNGREQPMATLWRTDSESLAKYIDDGGQSLRRFAKDVGAKFVDWDADEDPFFNANDQHALALAERRLKSAVR</sequence>
<evidence type="ECO:0000256" key="7">
    <source>
        <dbReference type="ARBA" id="ARBA00023150"/>
    </source>
</evidence>
<gene>
    <name evidence="9" type="ORF">K3181_05245</name>
</gene>
<evidence type="ECO:0000313" key="9">
    <source>
        <dbReference type="EMBL" id="MBX7500840.1"/>
    </source>
</evidence>
<reference evidence="9 10" key="1">
    <citation type="submission" date="2021-08" db="EMBL/GenBank/DDBJ databases">
        <title>Comparative Genomics Analysis of the Genus Qipengyuania Reveals Extensive Genetic Diversity and Metabolic Versatility, Including the Description of Fifteen Novel Species.</title>
        <authorList>
            <person name="Liu Y."/>
        </authorList>
    </citation>
    <scope>NUCLEOTIDE SEQUENCE [LARGE SCALE GENOMIC DNA]</scope>
    <source>
        <strain evidence="9 10">YG27</strain>
    </source>
</reference>
<dbReference type="SUPFAM" id="SSF53448">
    <property type="entry name" value="Nucleotide-diphospho-sugar transferases"/>
    <property type="match status" value="1"/>
</dbReference>
<dbReference type="InterPro" id="IPR029044">
    <property type="entry name" value="Nucleotide-diphossugar_trans"/>
</dbReference>
<keyword evidence="6" id="KW-0342">GTP-binding</keyword>
<dbReference type="Pfam" id="PF12804">
    <property type="entry name" value="NTP_transf_3"/>
    <property type="match status" value="1"/>
</dbReference>
<evidence type="ECO:0000313" key="10">
    <source>
        <dbReference type="Proteomes" id="UP000782554"/>
    </source>
</evidence>
<protein>
    <submittedName>
        <fullName evidence="9">Molybdenum cofactor guanylyltransferase</fullName>
    </submittedName>
</protein>
<keyword evidence="1" id="KW-0963">Cytoplasm</keyword>
<keyword evidence="9" id="KW-0548">Nucleotidyltransferase</keyword>
<evidence type="ECO:0000256" key="6">
    <source>
        <dbReference type="ARBA" id="ARBA00023134"/>
    </source>
</evidence>
<proteinExistence type="predicted"/>
<comment type="caution">
    <text evidence="9">The sequence shown here is derived from an EMBL/GenBank/DDBJ whole genome shotgun (WGS) entry which is preliminary data.</text>
</comment>
<evidence type="ECO:0000259" key="8">
    <source>
        <dbReference type="Pfam" id="PF12804"/>
    </source>
</evidence>
<dbReference type="CDD" id="cd02503">
    <property type="entry name" value="MobA"/>
    <property type="match status" value="1"/>
</dbReference>
<evidence type="ECO:0000256" key="1">
    <source>
        <dbReference type="ARBA" id="ARBA00022490"/>
    </source>
</evidence>
<dbReference type="PANTHER" id="PTHR19136:SF81">
    <property type="entry name" value="MOLYBDENUM COFACTOR GUANYLYLTRANSFERASE"/>
    <property type="match status" value="1"/>
</dbReference>
<keyword evidence="2" id="KW-0808">Transferase</keyword>
<dbReference type="PANTHER" id="PTHR19136">
    <property type="entry name" value="MOLYBDENUM COFACTOR GUANYLYLTRANSFERASE"/>
    <property type="match status" value="1"/>
</dbReference>